<accession>A0A8T0FCK3</accession>
<gene>
    <name evidence="8" type="ORF">HNY73_009531</name>
</gene>
<evidence type="ECO:0000256" key="5">
    <source>
        <dbReference type="ARBA" id="ARBA00022842"/>
    </source>
</evidence>
<dbReference type="GO" id="GO:0005576">
    <property type="term" value="C:extracellular region"/>
    <property type="evidence" value="ECO:0007669"/>
    <property type="project" value="UniProtKB-SubCell"/>
</dbReference>
<dbReference type="Proteomes" id="UP000807504">
    <property type="component" value="Unassembled WGS sequence"/>
</dbReference>
<name>A0A8T0FCK3_ARGBR</name>
<evidence type="ECO:0000256" key="2">
    <source>
        <dbReference type="ARBA" id="ARBA00004613"/>
    </source>
</evidence>
<evidence type="ECO:0000313" key="9">
    <source>
        <dbReference type="Proteomes" id="UP000807504"/>
    </source>
</evidence>
<dbReference type="SUPFAM" id="SSF51695">
    <property type="entry name" value="PLC-like phosphodiesterases"/>
    <property type="match status" value="1"/>
</dbReference>
<reference evidence="8" key="2">
    <citation type="submission" date="2020-06" db="EMBL/GenBank/DDBJ databases">
        <authorList>
            <person name="Sheffer M."/>
        </authorList>
    </citation>
    <scope>NUCLEOTIDE SEQUENCE</scope>
</reference>
<dbReference type="CDD" id="cd08576">
    <property type="entry name" value="GDPD_like_SMaseD_PLD"/>
    <property type="match status" value="1"/>
</dbReference>
<keyword evidence="5" id="KW-0460">Magnesium</keyword>
<comment type="subcellular location">
    <subcellularLocation>
        <location evidence="2">Secreted</location>
    </subcellularLocation>
</comment>
<evidence type="ECO:0000256" key="6">
    <source>
        <dbReference type="ARBA" id="ARBA00023157"/>
    </source>
</evidence>
<dbReference type="Pfam" id="PF13653">
    <property type="entry name" value="GDPD_2"/>
    <property type="match status" value="1"/>
</dbReference>
<dbReference type="AlphaFoldDB" id="A0A8T0FCK3"/>
<keyword evidence="6" id="KW-1015">Disulfide bond</keyword>
<dbReference type="GO" id="GO:0046872">
    <property type="term" value="F:metal ion binding"/>
    <property type="evidence" value="ECO:0007669"/>
    <property type="project" value="UniProtKB-KW"/>
</dbReference>
<evidence type="ECO:0000256" key="7">
    <source>
        <dbReference type="ARBA" id="ARBA00023239"/>
    </source>
</evidence>
<protein>
    <submittedName>
        <fullName evidence="8">Dermonecrotic toxin StSicTox-betaIB1i like protein</fullName>
    </submittedName>
</protein>
<keyword evidence="4" id="KW-0479">Metal-binding</keyword>
<dbReference type="EMBL" id="JABXBU010000015">
    <property type="protein sequence ID" value="KAF8787988.1"/>
    <property type="molecule type" value="Genomic_DNA"/>
</dbReference>
<evidence type="ECO:0000256" key="4">
    <source>
        <dbReference type="ARBA" id="ARBA00022723"/>
    </source>
</evidence>
<keyword evidence="7" id="KW-0456">Lyase</keyword>
<evidence type="ECO:0000256" key="1">
    <source>
        <dbReference type="ARBA" id="ARBA00000110"/>
    </source>
</evidence>
<proteinExistence type="predicted"/>
<dbReference type="GO" id="GO:0006629">
    <property type="term" value="P:lipid metabolic process"/>
    <property type="evidence" value="ECO:0007669"/>
    <property type="project" value="InterPro"/>
</dbReference>
<evidence type="ECO:0000313" key="8">
    <source>
        <dbReference type="EMBL" id="KAF8787988.1"/>
    </source>
</evidence>
<reference evidence="8" key="1">
    <citation type="journal article" date="2020" name="bioRxiv">
        <title>Chromosome-level reference genome of the European wasp spider Argiope bruennichi: a resource for studies on range expansion and evolutionary adaptation.</title>
        <authorList>
            <person name="Sheffer M.M."/>
            <person name="Hoppe A."/>
            <person name="Krehenwinkel H."/>
            <person name="Uhl G."/>
            <person name="Kuss A.W."/>
            <person name="Jensen L."/>
            <person name="Jensen C."/>
            <person name="Gillespie R.G."/>
            <person name="Hoff K.J."/>
            <person name="Prost S."/>
        </authorList>
    </citation>
    <scope>NUCLEOTIDE SEQUENCE</scope>
</reference>
<sequence length="368" mass="42606">MLYICPKSAYSGLSMTSLYIRCLIRSASITGKLLVLTETMLYIQAFYAIFFFTQVLIAPNEAESRRPIWNIAHMVNALHQIDYYLDMGANGLEFDISFSPEGKALYTFHGIPCDCFRSCLHYENFITYLQYLQRLTTPGGSTFRKNCMLLMDFKVRGLSSAALTNAGEDVAMKMLDYYWLRGKSNQTQAYIVVSLPSTAHVEVMKSFLRTLQNQNASEYIPRIGLDFSGNEDLHIILDCLERSGYLEKYWLGDGITNCLGRSTKRLLSALNKRDEHEKQVSKVYWWTVDRQSTMRRVIRLGVDGMITNYPENLFKVLKEDPFRHYARLATLEDSPWKKHVLTTEMSNSFRDENSTFYEKMVTEEILYN</sequence>
<dbReference type="GO" id="GO:0008081">
    <property type="term" value="F:phosphoric diester hydrolase activity"/>
    <property type="evidence" value="ECO:0007669"/>
    <property type="project" value="InterPro"/>
</dbReference>
<organism evidence="8 9">
    <name type="scientific">Argiope bruennichi</name>
    <name type="common">Wasp spider</name>
    <name type="synonym">Aranea bruennichi</name>
    <dbReference type="NCBI Taxonomy" id="94029"/>
    <lineage>
        <taxon>Eukaryota</taxon>
        <taxon>Metazoa</taxon>
        <taxon>Ecdysozoa</taxon>
        <taxon>Arthropoda</taxon>
        <taxon>Chelicerata</taxon>
        <taxon>Arachnida</taxon>
        <taxon>Araneae</taxon>
        <taxon>Araneomorphae</taxon>
        <taxon>Entelegynae</taxon>
        <taxon>Araneoidea</taxon>
        <taxon>Araneidae</taxon>
        <taxon>Argiope</taxon>
    </lineage>
</organism>
<dbReference type="InterPro" id="IPR017946">
    <property type="entry name" value="PLC-like_Pdiesterase_TIM-brl"/>
</dbReference>
<comment type="caution">
    <text evidence="8">The sequence shown here is derived from an EMBL/GenBank/DDBJ whole genome shotgun (WGS) entry which is preliminary data.</text>
</comment>
<comment type="catalytic activity">
    <reaction evidence="1">
        <text>an N-(acyl)-sphingosylphosphoethanolamine = an N-(acyl)-sphingosyl-1,3-cyclic phosphate + ethanolamine</text>
        <dbReference type="Rhea" id="RHEA:60648"/>
        <dbReference type="ChEBI" id="CHEBI:57603"/>
        <dbReference type="ChEBI" id="CHEBI:143891"/>
        <dbReference type="ChEBI" id="CHEBI:143892"/>
    </reaction>
</comment>
<dbReference type="GO" id="GO:0016829">
    <property type="term" value="F:lyase activity"/>
    <property type="evidence" value="ECO:0007669"/>
    <property type="project" value="UniProtKB-KW"/>
</dbReference>
<evidence type="ECO:0000256" key="3">
    <source>
        <dbReference type="ARBA" id="ARBA00022525"/>
    </source>
</evidence>
<keyword evidence="9" id="KW-1185">Reference proteome</keyword>
<keyword evidence="3" id="KW-0964">Secreted</keyword>
<dbReference type="Gene3D" id="3.20.20.190">
    <property type="entry name" value="Phosphatidylinositol (PI) phosphodiesterase"/>
    <property type="match status" value="1"/>
</dbReference>